<dbReference type="InterPro" id="IPR006885">
    <property type="entry name" value="NADH_UbQ_FeS_4_mit-like"/>
</dbReference>
<sequence>MSQSKGLARIFQPPKSAMQSGRAKSQGWVLVYAPAEPKAVDPLTGWVGSGDTRAQVRLTFPTRAQAIAFAEAQGIPYEAEPETAPAAIRPKVYADNFRYGRHENWSH</sequence>
<dbReference type="InterPro" id="IPR038532">
    <property type="entry name" value="NDUFS4-like_sf"/>
</dbReference>
<dbReference type="Proteomes" id="UP000562254">
    <property type="component" value="Unassembled WGS sequence"/>
</dbReference>
<dbReference type="GO" id="GO:0016020">
    <property type="term" value="C:membrane"/>
    <property type="evidence" value="ECO:0007669"/>
    <property type="project" value="UniProtKB-SubCell"/>
</dbReference>
<keyword evidence="6" id="KW-0472">Membrane</keyword>
<keyword evidence="5" id="KW-0249">Electron transport</keyword>
<keyword evidence="8" id="KW-1185">Reference proteome</keyword>
<name>A0A840XWU6_9PROT</name>
<evidence type="ECO:0000256" key="6">
    <source>
        <dbReference type="ARBA" id="ARBA00023136"/>
    </source>
</evidence>
<gene>
    <name evidence="7" type="ORF">FHS88_003232</name>
</gene>
<dbReference type="PANTHER" id="PTHR12219">
    <property type="entry name" value="NADH-UBIQUINONE OXIDOREDUCTASE"/>
    <property type="match status" value="1"/>
</dbReference>
<evidence type="ECO:0000313" key="8">
    <source>
        <dbReference type="Proteomes" id="UP000562254"/>
    </source>
</evidence>
<accession>A0A840XWU6</accession>
<evidence type="ECO:0000256" key="3">
    <source>
        <dbReference type="ARBA" id="ARBA00022660"/>
    </source>
</evidence>
<comment type="caution">
    <text evidence="7">The sequence shown here is derived from an EMBL/GenBank/DDBJ whole genome shotgun (WGS) entry which is preliminary data.</text>
</comment>
<evidence type="ECO:0000256" key="4">
    <source>
        <dbReference type="ARBA" id="ARBA00022946"/>
    </source>
</evidence>
<evidence type="ECO:0008006" key="9">
    <source>
        <dbReference type="Google" id="ProtNLM"/>
    </source>
</evidence>
<keyword evidence="2" id="KW-0813">Transport</keyword>
<keyword evidence="3" id="KW-0679">Respiratory chain</keyword>
<organism evidence="7 8">
    <name type="scientific">Neoroseomonas alkaliterrae</name>
    <dbReference type="NCBI Taxonomy" id="1452450"/>
    <lineage>
        <taxon>Bacteria</taxon>
        <taxon>Pseudomonadati</taxon>
        <taxon>Pseudomonadota</taxon>
        <taxon>Alphaproteobacteria</taxon>
        <taxon>Acetobacterales</taxon>
        <taxon>Acetobacteraceae</taxon>
        <taxon>Neoroseomonas</taxon>
    </lineage>
</organism>
<dbReference type="PANTHER" id="PTHR12219:SF8">
    <property type="entry name" value="NADH DEHYDROGENASE [UBIQUINONE] IRON-SULFUR PROTEIN 4, MITOCHONDRIAL"/>
    <property type="match status" value="1"/>
</dbReference>
<dbReference type="Pfam" id="PF04800">
    <property type="entry name" value="NDUS4"/>
    <property type="match status" value="1"/>
</dbReference>
<reference evidence="7 8" key="1">
    <citation type="submission" date="2020-08" db="EMBL/GenBank/DDBJ databases">
        <title>Genomic Encyclopedia of Type Strains, Phase IV (KMG-IV): sequencing the most valuable type-strain genomes for metagenomic binning, comparative biology and taxonomic classification.</title>
        <authorList>
            <person name="Goeker M."/>
        </authorList>
    </citation>
    <scope>NUCLEOTIDE SEQUENCE [LARGE SCALE GENOMIC DNA]</scope>
    <source>
        <strain evidence="7 8">DSM 25895</strain>
    </source>
</reference>
<dbReference type="RefSeq" id="WP_184486477.1">
    <property type="nucleotide sequence ID" value="NZ_JAAEDJ010000146.1"/>
</dbReference>
<comment type="subcellular location">
    <subcellularLocation>
        <location evidence="1">Membrane</location>
    </subcellularLocation>
</comment>
<dbReference type="AlphaFoldDB" id="A0A840XWU6"/>
<evidence type="ECO:0000256" key="2">
    <source>
        <dbReference type="ARBA" id="ARBA00022448"/>
    </source>
</evidence>
<proteinExistence type="predicted"/>
<dbReference type="Gene3D" id="3.30.160.190">
    <property type="entry name" value="atu1810 like domain"/>
    <property type="match status" value="1"/>
</dbReference>
<evidence type="ECO:0000256" key="1">
    <source>
        <dbReference type="ARBA" id="ARBA00004370"/>
    </source>
</evidence>
<evidence type="ECO:0000256" key="5">
    <source>
        <dbReference type="ARBA" id="ARBA00022982"/>
    </source>
</evidence>
<dbReference type="EMBL" id="JACIJE010000009">
    <property type="protein sequence ID" value="MBB5691089.1"/>
    <property type="molecule type" value="Genomic_DNA"/>
</dbReference>
<dbReference type="GO" id="GO:0022900">
    <property type="term" value="P:electron transport chain"/>
    <property type="evidence" value="ECO:0007669"/>
    <property type="project" value="InterPro"/>
</dbReference>
<protein>
    <recommendedName>
        <fullName evidence="9">ETC complex I subunit</fullName>
    </recommendedName>
</protein>
<evidence type="ECO:0000313" key="7">
    <source>
        <dbReference type="EMBL" id="MBB5691089.1"/>
    </source>
</evidence>
<keyword evidence="4" id="KW-0809">Transit peptide</keyword>